<reference evidence="3 4" key="1">
    <citation type="submission" date="2024-03" db="EMBL/GenBank/DDBJ databases">
        <title>Novel species of the genus Variovorax.</title>
        <authorList>
            <person name="Liu Q."/>
            <person name="Xin Y.-H."/>
        </authorList>
    </citation>
    <scope>NUCLEOTIDE SEQUENCE [LARGE SCALE GENOMIC DNA]</scope>
    <source>
        <strain evidence="3 4">KACC 18900</strain>
    </source>
</reference>
<dbReference type="SUPFAM" id="SSF53850">
    <property type="entry name" value="Periplasmic binding protein-like II"/>
    <property type="match status" value="1"/>
</dbReference>
<comment type="caution">
    <text evidence="3">The sequence shown here is derived from an EMBL/GenBank/DDBJ whole genome shotgun (WGS) entry which is preliminary data.</text>
</comment>
<accession>A0ABU8WGN6</accession>
<feature type="signal peptide" evidence="2">
    <location>
        <begin position="1"/>
        <end position="26"/>
    </location>
</feature>
<dbReference type="Proteomes" id="UP001385892">
    <property type="component" value="Unassembled WGS sequence"/>
</dbReference>
<sequence length="326" mass="35083">MKFPRIPKALSAIGLFALALHLPAHAEEKAEAYPSRPIKIMIGFAPGGSTDGPMRVLAEKVGGILKQPVIIENKPGAGGVIPAQNLQASPADGYTLAIAPANVYRIPYTTELKWDPAKDLTYIIGLTGYAFGIVVPASSPIKNLKDFVDQAKARPGQLSYSSPGIATTNHLTMEQVSRQFGIQLNHIPYKGSADSLQAVVGGQVDAAAETSAFVPFVDSGKLRLIAVWGAKRMARYPDVPTLKESGVNIVQTSPWGLVAPKGLDPAIAAKLHAAFKQAMETREFKEVLAKYDMEPDYRSPKDYQAFAVDSMKREKTTLDLLGLSLK</sequence>
<dbReference type="PANTHER" id="PTHR42928:SF5">
    <property type="entry name" value="BLR1237 PROTEIN"/>
    <property type="match status" value="1"/>
</dbReference>
<evidence type="ECO:0000313" key="3">
    <source>
        <dbReference type="EMBL" id="MEJ8846673.1"/>
    </source>
</evidence>
<dbReference type="Gene3D" id="3.40.190.150">
    <property type="entry name" value="Bordetella uptake gene, domain 1"/>
    <property type="match status" value="1"/>
</dbReference>
<dbReference type="InterPro" id="IPR042100">
    <property type="entry name" value="Bug_dom1"/>
</dbReference>
<evidence type="ECO:0000313" key="4">
    <source>
        <dbReference type="Proteomes" id="UP001385892"/>
    </source>
</evidence>
<keyword evidence="2" id="KW-0732">Signal</keyword>
<dbReference type="CDD" id="cd07012">
    <property type="entry name" value="PBP2_Bug_TTT"/>
    <property type="match status" value="1"/>
</dbReference>
<protein>
    <submittedName>
        <fullName evidence="3">Tripartite tricarboxylate transporter substrate binding protein</fullName>
    </submittedName>
</protein>
<dbReference type="Gene3D" id="3.40.190.10">
    <property type="entry name" value="Periplasmic binding protein-like II"/>
    <property type="match status" value="1"/>
</dbReference>
<proteinExistence type="inferred from homology"/>
<dbReference type="RefSeq" id="WP_340341817.1">
    <property type="nucleotide sequence ID" value="NZ_JBBKZT010000003.1"/>
</dbReference>
<evidence type="ECO:0000256" key="2">
    <source>
        <dbReference type="SAM" id="SignalP"/>
    </source>
</evidence>
<keyword evidence="4" id="KW-1185">Reference proteome</keyword>
<evidence type="ECO:0000256" key="1">
    <source>
        <dbReference type="ARBA" id="ARBA00006987"/>
    </source>
</evidence>
<dbReference type="PANTHER" id="PTHR42928">
    <property type="entry name" value="TRICARBOXYLATE-BINDING PROTEIN"/>
    <property type="match status" value="1"/>
</dbReference>
<name>A0ABU8WGN6_9BURK</name>
<comment type="similarity">
    <text evidence="1">Belongs to the UPF0065 (bug) family.</text>
</comment>
<feature type="chain" id="PRO_5046395131" evidence="2">
    <location>
        <begin position="27"/>
        <end position="326"/>
    </location>
</feature>
<gene>
    <name evidence="3" type="ORF">WKW82_08435</name>
</gene>
<dbReference type="PIRSF" id="PIRSF017082">
    <property type="entry name" value="YflP"/>
    <property type="match status" value="1"/>
</dbReference>
<organism evidence="3 4">
    <name type="scientific">Variovorax rhizosphaerae</name>
    <dbReference type="NCBI Taxonomy" id="1836200"/>
    <lineage>
        <taxon>Bacteria</taxon>
        <taxon>Pseudomonadati</taxon>
        <taxon>Pseudomonadota</taxon>
        <taxon>Betaproteobacteria</taxon>
        <taxon>Burkholderiales</taxon>
        <taxon>Comamonadaceae</taxon>
        <taxon>Variovorax</taxon>
    </lineage>
</organism>
<dbReference type="Pfam" id="PF03401">
    <property type="entry name" value="TctC"/>
    <property type="match status" value="1"/>
</dbReference>
<dbReference type="InterPro" id="IPR005064">
    <property type="entry name" value="BUG"/>
</dbReference>
<dbReference type="EMBL" id="JBBKZT010000003">
    <property type="protein sequence ID" value="MEJ8846673.1"/>
    <property type="molecule type" value="Genomic_DNA"/>
</dbReference>